<dbReference type="AlphaFoldDB" id="A0AAD7M470"/>
<keyword evidence="6" id="KW-0175">Coiled coil</keyword>
<dbReference type="GO" id="GO:0003677">
    <property type="term" value="F:DNA binding"/>
    <property type="evidence" value="ECO:0007669"/>
    <property type="project" value="UniProtKB-KW"/>
</dbReference>
<evidence type="ECO:0000313" key="8">
    <source>
        <dbReference type="EMBL" id="KAJ7968380.1"/>
    </source>
</evidence>
<dbReference type="EMBL" id="JARAOO010000005">
    <property type="protein sequence ID" value="KAJ7968380.1"/>
    <property type="molecule type" value="Genomic_DNA"/>
</dbReference>
<dbReference type="Proteomes" id="UP001163823">
    <property type="component" value="Chromosome 5"/>
</dbReference>
<dbReference type="PANTHER" id="PTHR46133">
    <property type="entry name" value="BHLH TRANSCRIPTION FACTOR"/>
    <property type="match status" value="1"/>
</dbReference>
<evidence type="ECO:0000313" key="9">
    <source>
        <dbReference type="Proteomes" id="UP001163823"/>
    </source>
</evidence>
<comment type="caution">
    <text evidence="8">The sequence shown here is derived from an EMBL/GenBank/DDBJ whole genome shotgun (WGS) entry which is preliminary data.</text>
</comment>
<evidence type="ECO:0000256" key="3">
    <source>
        <dbReference type="ARBA" id="ARBA00023125"/>
    </source>
</evidence>
<keyword evidence="5" id="KW-0539">Nucleus</keyword>
<feature type="coiled-coil region" evidence="6">
    <location>
        <begin position="117"/>
        <end position="179"/>
    </location>
</feature>
<dbReference type="GO" id="GO:0003700">
    <property type="term" value="F:DNA-binding transcription factor activity"/>
    <property type="evidence" value="ECO:0007669"/>
    <property type="project" value="InterPro"/>
</dbReference>
<evidence type="ECO:0000256" key="2">
    <source>
        <dbReference type="ARBA" id="ARBA00023015"/>
    </source>
</evidence>
<organism evidence="8 9">
    <name type="scientific">Quillaja saponaria</name>
    <name type="common">Soap bark tree</name>
    <dbReference type="NCBI Taxonomy" id="32244"/>
    <lineage>
        <taxon>Eukaryota</taxon>
        <taxon>Viridiplantae</taxon>
        <taxon>Streptophyta</taxon>
        <taxon>Embryophyta</taxon>
        <taxon>Tracheophyta</taxon>
        <taxon>Spermatophyta</taxon>
        <taxon>Magnoliopsida</taxon>
        <taxon>eudicotyledons</taxon>
        <taxon>Gunneridae</taxon>
        <taxon>Pentapetalae</taxon>
        <taxon>rosids</taxon>
        <taxon>fabids</taxon>
        <taxon>Fabales</taxon>
        <taxon>Quillajaceae</taxon>
        <taxon>Quillaja</taxon>
    </lineage>
</organism>
<evidence type="ECO:0000256" key="6">
    <source>
        <dbReference type="SAM" id="Coils"/>
    </source>
</evidence>
<evidence type="ECO:0000256" key="1">
    <source>
        <dbReference type="ARBA" id="ARBA00004123"/>
    </source>
</evidence>
<evidence type="ECO:0000259" key="7">
    <source>
        <dbReference type="PROSITE" id="PS50888"/>
    </source>
</evidence>
<dbReference type="InterPro" id="IPR011598">
    <property type="entry name" value="bHLH_dom"/>
</dbReference>
<evidence type="ECO:0000256" key="5">
    <source>
        <dbReference type="ARBA" id="ARBA00023242"/>
    </source>
</evidence>
<dbReference type="Gene3D" id="4.10.280.10">
    <property type="entry name" value="Helix-loop-helix DNA-binding domain"/>
    <property type="match status" value="1"/>
</dbReference>
<keyword evidence="2" id="KW-0805">Transcription regulation</keyword>
<keyword evidence="4" id="KW-0804">Transcription</keyword>
<dbReference type="SUPFAM" id="SSF47459">
    <property type="entry name" value="HLH, helix-loop-helix DNA-binding domain"/>
    <property type="match status" value="1"/>
</dbReference>
<keyword evidence="3" id="KW-0238">DNA-binding</keyword>
<dbReference type="PROSITE" id="PS50888">
    <property type="entry name" value="BHLH"/>
    <property type="match status" value="1"/>
</dbReference>
<dbReference type="GO" id="GO:0006879">
    <property type="term" value="P:intracellular iron ion homeostasis"/>
    <property type="evidence" value="ECO:0007669"/>
    <property type="project" value="InterPro"/>
</dbReference>
<feature type="domain" description="BHLH" evidence="7">
    <location>
        <begin position="76"/>
        <end position="127"/>
    </location>
</feature>
<dbReference type="GO" id="GO:0005634">
    <property type="term" value="C:nucleus"/>
    <property type="evidence" value="ECO:0007669"/>
    <property type="project" value="UniProtKB-SubCell"/>
</dbReference>
<name>A0AAD7M470_QUISA</name>
<dbReference type="InterPro" id="IPR044818">
    <property type="entry name" value="ILR3-like"/>
</dbReference>
<keyword evidence="9" id="KW-1185">Reference proteome</keyword>
<sequence>MGSPENSNWVFDYGLIADIHVPGGDLPNLDPPDFSWSSQSFTGPTNLRVELDDAHGNSDTLEETGSLKRLRSGSCNASGSKACREKMRRDKLNDRFLELGSMLDPGRPPKTDKAIMLGDAVRMVSQLRDEVQKLRESNENLHEKINELKAEKNELRDEKLRLKAEKENLERQVNGLSSQPSFLPHPPAVPTGPVPFSAPGQLVGGKLVPFMGYPGVPMWQFLSPAAVDTSQDHVLRPPVA</sequence>
<dbReference type="InterPro" id="IPR036638">
    <property type="entry name" value="HLH_DNA-bd_sf"/>
</dbReference>
<proteinExistence type="predicted"/>
<protein>
    <submittedName>
        <fullName evidence="8">Transcription factor ILR3-like</fullName>
    </submittedName>
</protein>
<dbReference type="PANTHER" id="PTHR46133:SF23">
    <property type="entry name" value="TRANSCRIPTION FACTOR ILR3-LIKE"/>
    <property type="match status" value="1"/>
</dbReference>
<dbReference type="Pfam" id="PF23177">
    <property type="entry name" value="bHLH_IRO3"/>
    <property type="match status" value="1"/>
</dbReference>
<accession>A0AAD7M470</accession>
<dbReference type="CDD" id="cd14686">
    <property type="entry name" value="bZIP"/>
    <property type="match status" value="1"/>
</dbReference>
<dbReference type="SMART" id="SM00353">
    <property type="entry name" value="HLH"/>
    <property type="match status" value="1"/>
</dbReference>
<comment type="subcellular location">
    <subcellularLocation>
        <location evidence="1">Nucleus</location>
    </subcellularLocation>
</comment>
<gene>
    <name evidence="8" type="ORF">O6P43_012488</name>
</gene>
<dbReference type="InterPro" id="IPR057075">
    <property type="entry name" value="bHLH_IRO3"/>
</dbReference>
<dbReference type="KEGG" id="qsa:O6P43_012488"/>
<reference evidence="8" key="1">
    <citation type="journal article" date="2023" name="Science">
        <title>Elucidation of the pathway for biosynthesis of saponin adjuvants from the soapbark tree.</title>
        <authorList>
            <person name="Reed J."/>
            <person name="Orme A."/>
            <person name="El-Demerdash A."/>
            <person name="Owen C."/>
            <person name="Martin L.B.B."/>
            <person name="Misra R.C."/>
            <person name="Kikuchi S."/>
            <person name="Rejzek M."/>
            <person name="Martin A.C."/>
            <person name="Harkess A."/>
            <person name="Leebens-Mack J."/>
            <person name="Louveau T."/>
            <person name="Stephenson M.J."/>
            <person name="Osbourn A."/>
        </authorList>
    </citation>
    <scope>NUCLEOTIDE SEQUENCE</scope>
    <source>
        <strain evidence="8">S10</strain>
    </source>
</reference>
<dbReference type="GO" id="GO:0046983">
    <property type="term" value="F:protein dimerization activity"/>
    <property type="evidence" value="ECO:0007669"/>
    <property type="project" value="InterPro"/>
</dbReference>
<dbReference type="CDD" id="cd11446">
    <property type="entry name" value="bHLH_AtILR3_like"/>
    <property type="match status" value="1"/>
</dbReference>
<evidence type="ECO:0000256" key="4">
    <source>
        <dbReference type="ARBA" id="ARBA00023163"/>
    </source>
</evidence>